<accession>A0A9X2JFV2</accession>
<comment type="caution">
    <text evidence="2">The sequence shown here is derived from an EMBL/GenBank/DDBJ whole genome shotgun (WGS) entry which is preliminary data.</text>
</comment>
<sequence length="170" mass="18991">MSITKRIFLVLAMCLMAVPVAQAASSADESKQLNPIHASVKKVAEKGYQDSADYLFGRTAHFEQNTIPYVLEAMVKVPVGVDPGLEVVRGPRAGGYWLEVELRDEFHPYPRAEGKSDRGEFLEYVYYPQLKGGKQHLYIVLRIPKDDKRATALHDELLNAVKEFTTPVAG</sequence>
<feature type="signal peptide" evidence="1">
    <location>
        <begin position="1"/>
        <end position="23"/>
    </location>
</feature>
<evidence type="ECO:0000256" key="1">
    <source>
        <dbReference type="SAM" id="SignalP"/>
    </source>
</evidence>
<proteinExistence type="predicted"/>
<keyword evidence="1" id="KW-0732">Signal</keyword>
<keyword evidence="3" id="KW-1185">Reference proteome</keyword>
<dbReference type="RefSeq" id="WP_252852557.1">
    <property type="nucleotide sequence ID" value="NZ_JAMXLR010000036.1"/>
</dbReference>
<organism evidence="2 3">
    <name type="scientific">Aeoliella straminimaris</name>
    <dbReference type="NCBI Taxonomy" id="2954799"/>
    <lineage>
        <taxon>Bacteria</taxon>
        <taxon>Pseudomonadati</taxon>
        <taxon>Planctomycetota</taxon>
        <taxon>Planctomycetia</taxon>
        <taxon>Pirellulales</taxon>
        <taxon>Lacipirellulaceae</taxon>
        <taxon>Aeoliella</taxon>
    </lineage>
</organism>
<dbReference type="EMBL" id="JAMXLR010000036">
    <property type="protein sequence ID" value="MCO6044455.1"/>
    <property type="molecule type" value="Genomic_DNA"/>
</dbReference>
<reference evidence="2" key="1">
    <citation type="submission" date="2022-06" db="EMBL/GenBank/DDBJ databases">
        <title>Aeoliella straminimaris, a novel planctomycete from sediments.</title>
        <authorList>
            <person name="Vitorino I.R."/>
            <person name="Lage O.M."/>
        </authorList>
    </citation>
    <scope>NUCLEOTIDE SEQUENCE</scope>
    <source>
        <strain evidence="2">ICT_H6.2</strain>
    </source>
</reference>
<dbReference type="Proteomes" id="UP001155241">
    <property type="component" value="Unassembled WGS sequence"/>
</dbReference>
<name>A0A9X2JFV2_9BACT</name>
<gene>
    <name evidence="2" type="ORF">NG895_11120</name>
</gene>
<dbReference type="AlphaFoldDB" id="A0A9X2JFV2"/>
<evidence type="ECO:0000313" key="3">
    <source>
        <dbReference type="Proteomes" id="UP001155241"/>
    </source>
</evidence>
<feature type="chain" id="PRO_5040823608" evidence="1">
    <location>
        <begin position="24"/>
        <end position="170"/>
    </location>
</feature>
<evidence type="ECO:0000313" key="2">
    <source>
        <dbReference type="EMBL" id="MCO6044455.1"/>
    </source>
</evidence>
<protein>
    <submittedName>
        <fullName evidence="2">Uncharacterized protein</fullName>
    </submittedName>
</protein>